<protein>
    <submittedName>
        <fullName evidence="4">ABC transporter substrate-binding protein</fullName>
    </submittedName>
</protein>
<reference evidence="5" key="1">
    <citation type="journal article" date="2019" name="Int. J. Syst. Evol. Microbiol.">
        <title>The Global Catalogue of Microorganisms (GCM) 10K type strain sequencing project: providing services to taxonomists for standard genome sequencing and annotation.</title>
        <authorList>
            <consortium name="The Broad Institute Genomics Platform"/>
            <consortium name="The Broad Institute Genome Sequencing Center for Infectious Disease"/>
            <person name="Wu L."/>
            <person name="Ma J."/>
        </authorList>
    </citation>
    <scope>NUCLEOTIDE SEQUENCE [LARGE SCALE GENOMIC DNA]</scope>
    <source>
        <strain evidence="5">JCM 17130</strain>
    </source>
</reference>
<dbReference type="InterPro" id="IPR050490">
    <property type="entry name" value="Bact_solute-bd_prot1"/>
</dbReference>
<organism evidence="4 5">
    <name type="scientific">Georgenia deserti</name>
    <dbReference type="NCBI Taxonomy" id="2093781"/>
    <lineage>
        <taxon>Bacteria</taxon>
        <taxon>Bacillati</taxon>
        <taxon>Actinomycetota</taxon>
        <taxon>Actinomycetes</taxon>
        <taxon>Micrococcales</taxon>
        <taxon>Bogoriellaceae</taxon>
        <taxon>Georgenia</taxon>
    </lineage>
</organism>
<evidence type="ECO:0000256" key="2">
    <source>
        <dbReference type="ARBA" id="ARBA00022448"/>
    </source>
</evidence>
<dbReference type="SUPFAM" id="SSF53850">
    <property type="entry name" value="Periplasmic binding protein-like II"/>
    <property type="match status" value="1"/>
</dbReference>
<comment type="caution">
    <text evidence="4">The sequence shown here is derived from an EMBL/GenBank/DDBJ whole genome shotgun (WGS) entry which is preliminary data.</text>
</comment>
<sequence>MTTSLTGCLGGGGAANAGSEGSATEGTITWWGWTPTPELAEQYISAFNEEYPDITVHYRYFGVSDDYVNAMRPALAGSEGPDVFGISGGKPTSNIDTYGHAAVDLEPAIEEALGADWQDEVSQSGIDTFTTEDGKVGGLSLGDVAAGNLWINQDIFDEYDLEPPTDLASWKQVCEELRSHDVGCLAAGAGQGIFNLDVLHSISDTIDPEFFNDAARQDESWDDPRFVQALEIFQQLQDDGIMDPGALGLQQYPDANNMFLSQESAMIQMGTWYRQYTTQTGARAGIEGAGVGDSEPFTMIPIPYPDVAGQGNTGLLYKDPDVALGVSTSSDVQAAATTFVTWLATSNTGQTLIANSLDQNPALAEATPDWDAIDLVDPQVQQPALEALLEMTRASDQPRNALLNADVATAIQDASIAVLDGTMTPEDAAASVQAAAEGS</sequence>
<keyword evidence="2" id="KW-0813">Transport</keyword>
<proteinExistence type="inferred from homology"/>
<dbReference type="InterPro" id="IPR006059">
    <property type="entry name" value="SBP"/>
</dbReference>
<dbReference type="Gene3D" id="3.40.190.10">
    <property type="entry name" value="Periplasmic binding protein-like II"/>
    <property type="match status" value="2"/>
</dbReference>
<dbReference type="PANTHER" id="PTHR43649">
    <property type="entry name" value="ARABINOSE-BINDING PROTEIN-RELATED"/>
    <property type="match status" value="1"/>
</dbReference>
<evidence type="ECO:0000256" key="1">
    <source>
        <dbReference type="ARBA" id="ARBA00008520"/>
    </source>
</evidence>
<feature type="region of interest" description="Disordered" evidence="3">
    <location>
        <begin position="1"/>
        <end position="22"/>
    </location>
</feature>
<evidence type="ECO:0000313" key="5">
    <source>
        <dbReference type="Proteomes" id="UP001597277"/>
    </source>
</evidence>
<gene>
    <name evidence="4" type="ORF">ACFSE6_00310</name>
</gene>
<keyword evidence="5" id="KW-1185">Reference proteome</keyword>
<accession>A0ABW4L0C6</accession>
<dbReference type="EMBL" id="JBHUEE010000001">
    <property type="protein sequence ID" value="MFD1716263.1"/>
    <property type="molecule type" value="Genomic_DNA"/>
</dbReference>
<dbReference type="Pfam" id="PF01547">
    <property type="entry name" value="SBP_bac_1"/>
    <property type="match status" value="1"/>
</dbReference>
<dbReference type="RefSeq" id="WP_388001714.1">
    <property type="nucleotide sequence ID" value="NZ_JBHUEE010000001.1"/>
</dbReference>
<evidence type="ECO:0000256" key="3">
    <source>
        <dbReference type="SAM" id="MobiDB-lite"/>
    </source>
</evidence>
<dbReference type="PANTHER" id="PTHR43649:SF29">
    <property type="entry name" value="OSMOPROTECTIVE COMPOUNDS-BINDING PROTEIN GGTB"/>
    <property type="match status" value="1"/>
</dbReference>
<name>A0ABW4L0C6_9MICO</name>
<evidence type="ECO:0000313" key="4">
    <source>
        <dbReference type="EMBL" id="MFD1716263.1"/>
    </source>
</evidence>
<comment type="similarity">
    <text evidence="1">Belongs to the bacterial solute-binding protein 1 family.</text>
</comment>
<dbReference type="Proteomes" id="UP001597277">
    <property type="component" value="Unassembled WGS sequence"/>
</dbReference>